<dbReference type="InterPro" id="IPR041033">
    <property type="entry name" value="SpaA_PFL_dom_1"/>
</dbReference>
<evidence type="ECO:0000313" key="3">
    <source>
        <dbReference type="EMBL" id="GAA1766017.1"/>
    </source>
</evidence>
<organism evidence="3 4">
    <name type="scientific">Agromyces humatus</name>
    <dbReference type="NCBI Taxonomy" id="279573"/>
    <lineage>
        <taxon>Bacteria</taxon>
        <taxon>Bacillati</taxon>
        <taxon>Actinomycetota</taxon>
        <taxon>Actinomycetes</taxon>
        <taxon>Micrococcales</taxon>
        <taxon>Microbacteriaceae</taxon>
        <taxon>Agromyces</taxon>
    </lineage>
</organism>
<keyword evidence="1" id="KW-1133">Transmembrane helix</keyword>
<feature type="domain" description="SpaA-like prealbumin fold" evidence="2">
    <location>
        <begin position="316"/>
        <end position="378"/>
    </location>
</feature>
<sequence>MLHADNPTPETATQPRRRWKHLAAVGGVGALTLSALVAGPALANHPEVSLAGSNFEIDTDANLKVDDPSPSVDWAGVSEQRKADLATGSGDDSFGQGAKEDTAVPTVVDGSIPPNKSDLLNFGTYLEETASGDFLHMFWHRVQEPSGTTNMDFEFNKSEDVSANGVTPVRTAGDLLVQYDLSQGGTNPQLFLSRWVATGPKSLCEAANATPCWGVRDNLSAAGDATGSINTSAIPAAESDGLGDVSVRTFGEATVDFSAIVGDDCVAFGSAYLKSRSSDSFTAALKDFIAPLDTGINNCGALAIEKTKKHAADGPGDHPHAGVVFTITGGDLPANTTVTTDANGEACLAGIAAGDYTVTETVPAGYAVTSANPQTGTVVEGSTCDDATPVVFSNDPLTNLTVSVDSQIPGGTFSSIECDATTESPDTLKDVDLSDMLDDPSVTINDLEPGTYTCVVVIDP</sequence>
<keyword evidence="4" id="KW-1185">Reference proteome</keyword>
<protein>
    <recommendedName>
        <fullName evidence="2">SpaA-like prealbumin fold domain-containing protein</fullName>
    </recommendedName>
</protein>
<keyword evidence="1" id="KW-0812">Transmembrane</keyword>
<keyword evidence="1" id="KW-0472">Membrane</keyword>
<gene>
    <name evidence="3" type="ORF">GCM10009747_27760</name>
</gene>
<reference evidence="4" key="1">
    <citation type="journal article" date="2019" name="Int. J. Syst. Evol. Microbiol.">
        <title>The Global Catalogue of Microorganisms (GCM) 10K type strain sequencing project: providing services to taxonomists for standard genome sequencing and annotation.</title>
        <authorList>
            <consortium name="The Broad Institute Genomics Platform"/>
            <consortium name="The Broad Institute Genome Sequencing Center for Infectious Disease"/>
            <person name="Wu L."/>
            <person name="Ma J."/>
        </authorList>
    </citation>
    <scope>NUCLEOTIDE SEQUENCE [LARGE SCALE GENOMIC DNA]</scope>
    <source>
        <strain evidence="4">JCM 14319</strain>
    </source>
</reference>
<comment type="caution">
    <text evidence="3">The sequence shown here is derived from an EMBL/GenBank/DDBJ whole genome shotgun (WGS) entry which is preliminary data.</text>
</comment>
<feature type="transmembrane region" description="Helical" evidence="1">
    <location>
        <begin position="21"/>
        <end position="43"/>
    </location>
</feature>
<proteinExistence type="predicted"/>
<dbReference type="Gene3D" id="2.60.40.10">
    <property type="entry name" value="Immunoglobulins"/>
    <property type="match status" value="1"/>
</dbReference>
<dbReference type="RefSeq" id="WP_232497974.1">
    <property type="nucleotide sequence ID" value="NZ_BAAANH010000006.1"/>
</dbReference>
<dbReference type="EMBL" id="BAAANH010000006">
    <property type="protein sequence ID" value="GAA1766017.1"/>
    <property type="molecule type" value="Genomic_DNA"/>
</dbReference>
<dbReference type="SUPFAM" id="SSF49478">
    <property type="entry name" value="Cna protein B-type domain"/>
    <property type="match status" value="1"/>
</dbReference>
<accession>A0ABP4WYE9</accession>
<name>A0ABP4WYE9_9MICO</name>
<evidence type="ECO:0000256" key="1">
    <source>
        <dbReference type="SAM" id="Phobius"/>
    </source>
</evidence>
<dbReference type="Proteomes" id="UP001500506">
    <property type="component" value="Unassembled WGS sequence"/>
</dbReference>
<evidence type="ECO:0000313" key="4">
    <source>
        <dbReference type="Proteomes" id="UP001500506"/>
    </source>
</evidence>
<dbReference type="Pfam" id="PF17802">
    <property type="entry name" value="SpaA"/>
    <property type="match status" value="1"/>
</dbReference>
<dbReference type="InterPro" id="IPR013783">
    <property type="entry name" value="Ig-like_fold"/>
</dbReference>
<evidence type="ECO:0000259" key="2">
    <source>
        <dbReference type="Pfam" id="PF17802"/>
    </source>
</evidence>